<dbReference type="InterPro" id="IPR011042">
    <property type="entry name" value="6-blade_b-propeller_TolB-like"/>
</dbReference>
<dbReference type="InterPro" id="IPR012938">
    <property type="entry name" value="Glc/Sorbosone_DH"/>
</dbReference>
<name>A0A839AG41_9HYPH</name>
<dbReference type="Gene3D" id="2.120.10.30">
    <property type="entry name" value="TolB, C-terminal domain"/>
    <property type="match status" value="1"/>
</dbReference>
<evidence type="ECO:0000313" key="3">
    <source>
        <dbReference type="EMBL" id="MBA5777894.1"/>
    </source>
</evidence>
<dbReference type="InterPro" id="IPR011041">
    <property type="entry name" value="Quinoprot_gluc/sorb_DH_b-prop"/>
</dbReference>
<protein>
    <submittedName>
        <fullName evidence="3">PQQ-dependent sugar dehydrogenase</fullName>
    </submittedName>
</protein>
<keyword evidence="1" id="KW-0732">Signal</keyword>
<dbReference type="Pfam" id="PF07995">
    <property type="entry name" value="GSDH"/>
    <property type="match status" value="1"/>
</dbReference>
<dbReference type="PANTHER" id="PTHR19328">
    <property type="entry name" value="HEDGEHOG-INTERACTING PROTEIN"/>
    <property type="match status" value="1"/>
</dbReference>
<evidence type="ECO:0000313" key="4">
    <source>
        <dbReference type="Proteomes" id="UP000541109"/>
    </source>
</evidence>
<proteinExistence type="predicted"/>
<dbReference type="Proteomes" id="UP000541109">
    <property type="component" value="Unassembled WGS sequence"/>
</dbReference>
<reference evidence="3 4" key="1">
    <citation type="submission" date="2020-07" db="EMBL/GenBank/DDBJ databases">
        <title>Stappia sp., F7233, whole genome shotgun sequencing project.</title>
        <authorList>
            <person name="Jiang S."/>
            <person name="Liu Z.W."/>
            <person name="Du Z.J."/>
        </authorList>
    </citation>
    <scope>NUCLEOTIDE SEQUENCE [LARGE SCALE GENOMIC DNA]</scope>
    <source>
        <strain evidence="3 4">F7233</strain>
    </source>
</reference>
<accession>A0A839AG41</accession>
<dbReference type="EMBL" id="JACFXV010000053">
    <property type="protein sequence ID" value="MBA5777894.1"/>
    <property type="molecule type" value="Genomic_DNA"/>
</dbReference>
<organism evidence="3 4">
    <name type="scientific">Stappia albiluteola</name>
    <dbReference type="NCBI Taxonomy" id="2758565"/>
    <lineage>
        <taxon>Bacteria</taxon>
        <taxon>Pseudomonadati</taxon>
        <taxon>Pseudomonadota</taxon>
        <taxon>Alphaproteobacteria</taxon>
        <taxon>Hyphomicrobiales</taxon>
        <taxon>Stappiaceae</taxon>
        <taxon>Stappia</taxon>
    </lineage>
</organism>
<feature type="domain" description="Glucose/Sorbosone dehydrogenase" evidence="2">
    <location>
        <begin position="47"/>
        <end position="377"/>
    </location>
</feature>
<dbReference type="AlphaFoldDB" id="A0A839AG41"/>
<gene>
    <name evidence="3" type="ORF">H2509_12250</name>
</gene>
<keyword evidence="4" id="KW-1185">Reference proteome</keyword>
<feature type="signal peptide" evidence="1">
    <location>
        <begin position="1"/>
        <end position="22"/>
    </location>
</feature>
<comment type="caution">
    <text evidence="3">The sequence shown here is derived from an EMBL/GenBank/DDBJ whole genome shotgun (WGS) entry which is preliminary data.</text>
</comment>
<sequence>MFRPLLQVLPAATLLFVQGAGAAVSSEARIFRTEKADIRVTKVAGDLDHPWGFLFLPDGSILLNERGSAMVLIAPDGKSKSAVAGVPDFFAWGQAGLMDLVPAPDFETSGTIYFTYTEGVEGSLGTAAARAKLVRMGKGARLEDVKVLVRMEKRTESLDNFGSRILPAPDGTLFVAFGDRMQGERAQDPFDTAGKVMRVNPDGSIPPDNPFADGGKALKEIWSTGHRNIQGMAIQPGTGALWTVEHGPQGGDEINRPQAGGNYGWPVITYGRDYSGDPVGIGTHAEGMEQPIHYWVPSIAPSGMIFHDGSAIPAWKDDLLVGALRDQMIVRLEIADGKVVHEERMIQGEFGRIRTLRNGPDGAIWFSTDEDEGALYRIAPAD</sequence>
<dbReference type="PANTHER" id="PTHR19328:SF75">
    <property type="entry name" value="ALDOSE SUGAR DEHYDROGENASE YLII"/>
    <property type="match status" value="1"/>
</dbReference>
<feature type="chain" id="PRO_5033067173" evidence="1">
    <location>
        <begin position="23"/>
        <end position="382"/>
    </location>
</feature>
<dbReference type="SUPFAM" id="SSF50952">
    <property type="entry name" value="Soluble quinoprotein glucose dehydrogenase"/>
    <property type="match status" value="1"/>
</dbReference>
<evidence type="ECO:0000259" key="2">
    <source>
        <dbReference type="Pfam" id="PF07995"/>
    </source>
</evidence>
<evidence type="ECO:0000256" key="1">
    <source>
        <dbReference type="SAM" id="SignalP"/>
    </source>
</evidence>